<evidence type="ECO:0000313" key="1">
    <source>
        <dbReference type="EMBL" id="CAB4718755.1"/>
    </source>
</evidence>
<protein>
    <submittedName>
        <fullName evidence="3">Unannotated protein</fullName>
    </submittedName>
</protein>
<dbReference type="Pfam" id="PF06108">
    <property type="entry name" value="DUF952"/>
    <property type="match status" value="1"/>
</dbReference>
<evidence type="ECO:0000313" key="4">
    <source>
        <dbReference type="EMBL" id="CAB4870374.1"/>
    </source>
</evidence>
<accession>A0A6J6XW03</accession>
<name>A0A6J6XW03_9ZZZZ</name>
<dbReference type="EMBL" id="CAFBPS010000044">
    <property type="protein sequence ID" value="CAB5028452.1"/>
    <property type="molecule type" value="Genomic_DNA"/>
</dbReference>
<dbReference type="Gene3D" id="3.20.170.20">
    <property type="entry name" value="Protein of unknown function DUF952"/>
    <property type="match status" value="1"/>
</dbReference>
<reference evidence="3" key="1">
    <citation type="submission" date="2020-05" db="EMBL/GenBank/DDBJ databases">
        <authorList>
            <person name="Chiriac C."/>
            <person name="Salcher M."/>
            <person name="Ghai R."/>
            <person name="Kavagutti S V."/>
        </authorList>
    </citation>
    <scope>NUCLEOTIDE SEQUENCE</scope>
</reference>
<dbReference type="PANTHER" id="PTHR34129">
    <property type="entry name" value="BLR1139 PROTEIN"/>
    <property type="match status" value="1"/>
</dbReference>
<proteinExistence type="predicted"/>
<dbReference type="PANTHER" id="PTHR34129:SF1">
    <property type="entry name" value="DUF952 DOMAIN-CONTAINING PROTEIN"/>
    <property type="match status" value="1"/>
</dbReference>
<evidence type="ECO:0000313" key="2">
    <source>
        <dbReference type="EMBL" id="CAB4776413.1"/>
    </source>
</evidence>
<dbReference type="AlphaFoldDB" id="A0A6J6XW03"/>
<evidence type="ECO:0000313" key="3">
    <source>
        <dbReference type="EMBL" id="CAB4801222.1"/>
    </source>
</evidence>
<dbReference type="EMBL" id="CAEZZP010000071">
    <property type="protein sequence ID" value="CAB4776413.1"/>
    <property type="molecule type" value="Genomic_DNA"/>
</dbReference>
<dbReference type="EMBL" id="CAEZYH010000029">
    <property type="protein sequence ID" value="CAB4718755.1"/>
    <property type="molecule type" value="Genomic_DNA"/>
</dbReference>
<organism evidence="3">
    <name type="scientific">freshwater metagenome</name>
    <dbReference type="NCBI Taxonomy" id="449393"/>
    <lineage>
        <taxon>unclassified sequences</taxon>
        <taxon>metagenomes</taxon>
        <taxon>ecological metagenomes</taxon>
    </lineage>
</organism>
<gene>
    <name evidence="1" type="ORF">UFOPK2658_00867</name>
    <name evidence="2" type="ORF">UFOPK2880_01137</name>
    <name evidence="3" type="ORF">UFOPK3004_00686</name>
    <name evidence="4" type="ORF">UFOPK3304_00962</name>
    <name evidence="5" type="ORF">UFOPK3494_00993</name>
    <name evidence="6" type="ORF">UFOPK4134_00748</name>
</gene>
<evidence type="ECO:0000313" key="6">
    <source>
        <dbReference type="EMBL" id="CAB5028452.1"/>
    </source>
</evidence>
<dbReference type="InterPro" id="IPR009297">
    <property type="entry name" value="DUF952"/>
</dbReference>
<evidence type="ECO:0000313" key="5">
    <source>
        <dbReference type="EMBL" id="CAB4902052.1"/>
    </source>
</evidence>
<dbReference type="SUPFAM" id="SSF56399">
    <property type="entry name" value="ADP-ribosylation"/>
    <property type="match status" value="1"/>
</dbReference>
<sequence length="104" mass="11683">MILHLAIRADWEQAKSSGHYPWSTRGITVADEGYTHCSFESQWKGVRDRFYSNLTDQELVLLEIDEAKLSSEVVVEQLGAAPQAFPHIYGCIDIAAVTTERSLN</sequence>
<dbReference type="EMBL" id="CAFAAL010000045">
    <property type="protein sequence ID" value="CAB4801222.1"/>
    <property type="molecule type" value="Genomic_DNA"/>
</dbReference>
<dbReference type="EMBL" id="CAFBMF010000058">
    <property type="protein sequence ID" value="CAB4902052.1"/>
    <property type="molecule type" value="Genomic_DNA"/>
</dbReference>
<dbReference type="EMBL" id="CAFBLJ010000043">
    <property type="protein sequence ID" value="CAB4870374.1"/>
    <property type="molecule type" value="Genomic_DNA"/>
</dbReference>